<dbReference type="Pfam" id="PF13443">
    <property type="entry name" value="HTH_26"/>
    <property type="match status" value="1"/>
</dbReference>
<gene>
    <name evidence="2" type="ORF">BWK72_08025</name>
</gene>
<reference evidence="2 3" key="1">
    <citation type="submission" date="2017-01" db="EMBL/GenBank/DDBJ databases">
        <title>Novel large sulfur bacteria in the metagenomes of groundwater-fed chemosynthetic microbial mats in the Lake Huron basin.</title>
        <authorList>
            <person name="Sharrar A.M."/>
            <person name="Flood B.E."/>
            <person name="Bailey J.V."/>
            <person name="Jones D.S."/>
            <person name="Biddanda B."/>
            <person name="Ruberg S.A."/>
            <person name="Marcus D.N."/>
            <person name="Dick G.J."/>
        </authorList>
    </citation>
    <scope>NUCLEOTIDE SEQUENCE [LARGE SCALE GENOMIC DNA]</scope>
    <source>
        <strain evidence="2">A7</strain>
    </source>
</reference>
<name>A0A1W9KWA9_9BURK</name>
<dbReference type="CDD" id="cd00093">
    <property type="entry name" value="HTH_XRE"/>
    <property type="match status" value="1"/>
</dbReference>
<feature type="domain" description="HTH cro/C1-type" evidence="1">
    <location>
        <begin position="19"/>
        <end position="67"/>
    </location>
</feature>
<dbReference type="GO" id="GO:0003677">
    <property type="term" value="F:DNA binding"/>
    <property type="evidence" value="ECO:0007669"/>
    <property type="project" value="InterPro"/>
</dbReference>
<dbReference type="Gene3D" id="1.10.260.40">
    <property type="entry name" value="lambda repressor-like DNA-binding domains"/>
    <property type="match status" value="1"/>
</dbReference>
<comment type="caution">
    <text evidence="2">The sequence shown here is derived from an EMBL/GenBank/DDBJ whole genome shotgun (WGS) entry which is preliminary data.</text>
</comment>
<dbReference type="InterPro" id="IPR010982">
    <property type="entry name" value="Lambda_DNA-bd_dom_sf"/>
</dbReference>
<dbReference type="SUPFAM" id="SSF47413">
    <property type="entry name" value="lambda repressor-like DNA-binding domains"/>
    <property type="match status" value="1"/>
</dbReference>
<dbReference type="AlphaFoldDB" id="A0A1W9KWA9"/>
<evidence type="ECO:0000259" key="1">
    <source>
        <dbReference type="PROSITE" id="PS50943"/>
    </source>
</evidence>
<evidence type="ECO:0000313" key="2">
    <source>
        <dbReference type="EMBL" id="OQW88872.1"/>
    </source>
</evidence>
<proteinExistence type="predicted"/>
<dbReference type="SMART" id="SM00530">
    <property type="entry name" value="HTH_XRE"/>
    <property type="match status" value="1"/>
</dbReference>
<sequence length="76" mass="8615">MIRFKLGEVMEKKRFADGKRFSIIEVATATGLSRVTLSKILNQKGYGTGTDTIDRLCQYFGCKVEELMEHLPDEAE</sequence>
<dbReference type="Proteomes" id="UP000192505">
    <property type="component" value="Unassembled WGS sequence"/>
</dbReference>
<dbReference type="InterPro" id="IPR001387">
    <property type="entry name" value="Cro/C1-type_HTH"/>
</dbReference>
<dbReference type="PROSITE" id="PS50943">
    <property type="entry name" value="HTH_CROC1"/>
    <property type="match status" value="1"/>
</dbReference>
<accession>A0A1W9KWA9</accession>
<protein>
    <submittedName>
        <fullName evidence="2">Transcriptional regulator</fullName>
    </submittedName>
</protein>
<dbReference type="EMBL" id="MTEI01000003">
    <property type="protein sequence ID" value="OQW88872.1"/>
    <property type="molecule type" value="Genomic_DNA"/>
</dbReference>
<evidence type="ECO:0000313" key="3">
    <source>
        <dbReference type="Proteomes" id="UP000192505"/>
    </source>
</evidence>
<organism evidence="2 3">
    <name type="scientific">Rhodoferax ferrireducens</name>
    <dbReference type="NCBI Taxonomy" id="192843"/>
    <lineage>
        <taxon>Bacteria</taxon>
        <taxon>Pseudomonadati</taxon>
        <taxon>Pseudomonadota</taxon>
        <taxon>Betaproteobacteria</taxon>
        <taxon>Burkholderiales</taxon>
        <taxon>Comamonadaceae</taxon>
        <taxon>Rhodoferax</taxon>
    </lineage>
</organism>